<reference evidence="1" key="1">
    <citation type="submission" date="2024-07" db="EMBL/GenBank/DDBJ databases">
        <authorList>
            <person name="Yu S.T."/>
        </authorList>
    </citation>
    <scope>NUCLEOTIDE SEQUENCE</scope>
    <source>
        <strain evidence="1">R08</strain>
    </source>
</reference>
<proteinExistence type="predicted"/>
<sequence>MATVSLTGASKEDAATVFGVLRTAFPTDRPFDDVPQEQPGDRTAVWTAEFEPTQEWIPTDPLPLEGSVSATIQGGYVAVDQLREALNVTFAVDERGTASGDQEQEVDLRLTSKR</sequence>
<organism evidence="1">
    <name type="scientific">Streptomyces sp. R08</name>
    <dbReference type="NCBI Taxonomy" id="3238624"/>
    <lineage>
        <taxon>Bacteria</taxon>
        <taxon>Bacillati</taxon>
        <taxon>Actinomycetota</taxon>
        <taxon>Actinomycetes</taxon>
        <taxon>Kitasatosporales</taxon>
        <taxon>Streptomycetaceae</taxon>
        <taxon>Streptomyces</taxon>
    </lineage>
</organism>
<evidence type="ECO:0000313" key="1">
    <source>
        <dbReference type="EMBL" id="XDQ07132.1"/>
    </source>
</evidence>
<dbReference type="RefSeq" id="WP_266778895.1">
    <property type="nucleotide sequence ID" value="NZ_CP163431.1"/>
</dbReference>
<gene>
    <name evidence="1" type="ORF">AB5J58_46165</name>
</gene>
<name>A0AB39MM95_9ACTN</name>
<accession>A0AB39MM95</accession>
<dbReference type="AlphaFoldDB" id="A0AB39MM95"/>
<dbReference type="EMBL" id="CP163431">
    <property type="protein sequence ID" value="XDQ07132.1"/>
    <property type="molecule type" value="Genomic_DNA"/>
</dbReference>
<protein>
    <submittedName>
        <fullName evidence="1">Uncharacterized protein</fullName>
    </submittedName>
</protein>